<evidence type="ECO:0000256" key="4">
    <source>
        <dbReference type="ARBA" id="ARBA00022917"/>
    </source>
</evidence>
<dbReference type="Proteomes" id="UP000694856">
    <property type="component" value="Chromosome 16"/>
</dbReference>
<evidence type="ECO:0000256" key="11">
    <source>
        <dbReference type="ARBA" id="ARBA00041531"/>
    </source>
</evidence>
<sequence length="255" mass="28737">MAATQYLRWGLNRAGAWLLPPLARCPHRTLHKQAEGTEFRSIYSLDKLYPESRGSDTAWRVPDDAKQVHNDIPVDRLTISYCRSSGPGGQNVNKVNSKAEVRFHLASADWIAEPVRQKMAVMHKNKINRSGELILTSECSRYQFRNLADCLQKIRDMIAEASQPAKEPSKEDAILKRIRKHESGKAEKKENKFRHKDKQEGRCGLKSPPPASRDPLQSIQAAATERALMPPGDAAAIAGVFTRSEGCRRWLQRSL</sequence>
<dbReference type="InterPro" id="IPR000352">
    <property type="entry name" value="Pep_chain_release_fac_I"/>
</dbReference>
<evidence type="ECO:0000256" key="10">
    <source>
        <dbReference type="ARBA" id="ARBA00039441"/>
    </source>
</evidence>
<feature type="region of interest" description="Disordered" evidence="15">
    <location>
        <begin position="161"/>
        <end position="216"/>
    </location>
</feature>
<dbReference type="SUPFAM" id="SSF110916">
    <property type="entry name" value="Peptidyl-tRNA hydrolase domain-like"/>
    <property type="match status" value="1"/>
</dbReference>
<name>A0A8B8R489_CAMFR</name>
<evidence type="ECO:0000256" key="3">
    <source>
        <dbReference type="ARBA" id="ARBA00022801"/>
    </source>
</evidence>
<evidence type="ECO:0000256" key="1">
    <source>
        <dbReference type="ARBA" id="ARBA00004173"/>
    </source>
</evidence>
<dbReference type="GO" id="GO:0004045">
    <property type="term" value="F:peptidyl-tRNA hydrolase activity"/>
    <property type="evidence" value="ECO:0007669"/>
    <property type="project" value="UniProtKB-EC"/>
</dbReference>
<proteinExistence type="inferred from homology"/>
<evidence type="ECO:0000256" key="14">
    <source>
        <dbReference type="ARBA" id="ARBA00080632"/>
    </source>
</evidence>
<dbReference type="Gene3D" id="3.30.160.20">
    <property type="match status" value="1"/>
</dbReference>
<evidence type="ECO:0000256" key="6">
    <source>
        <dbReference type="ARBA" id="ARBA00022980"/>
    </source>
</evidence>
<dbReference type="GO" id="GO:0005762">
    <property type="term" value="C:mitochondrial large ribosomal subunit"/>
    <property type="evidence" value="ECO:0007669"/>
    <property type="project" value="TreeGrafter"/>
</dbReference>
<dbReference type="RefSeq" id="XP_032312757.1">
    <property type="nucleotide sequence ID" value="XM_032456866.1"/>
</dbReference>
<keyword evidence="7" id="KW-0496">Mitochondrion</keyword>
<evidence type="ECO:0000313" key="18">
    <source>
        <dbReference type="RefSeq" id="XP_032312757.1"/>
    </source>
</evidence>
<evidence type="ECO:0000256" key="8">
    <source>
        <dbReference type="ARBA" id="ARBA00023274"/>
    </source>
</evidence>
<dbReference type="Pfam" id="PF00472">
    <property type="entry name" value="RF-1"/>
    <property type="match status" value="1"/>
</dbReference>
<evidence type="ECO:0000256" key="15">
    <source>
        <dbReference type="SAM" id="MobiDB-lite"/>
    </source>
</evidence>
<dbReference type="GO" id="GO:0005743">
    <property type="term" value="C:mitochondrial inner membrane"/>
    <property type="evidence" value="ECO:0007669"/>
    <property type="project" value="UniProtKB-ARBA"/>
</dbReference>
<evidence type="ECO:0000259" key="16">
    <source>
        <dbReference type="Pfam" id="PF00472"/>
    </source>
</evidence>
<dbReference type="InterPro" id="IPR052104">
    <property type="entry name" value="Mito_Release_Factor_mL62"/>
</dbReference>
<evidence type="ECO:0000256" key="12">
    <source>
        <dbReference type="ARBA" id="ARBA00048707"/>
    </source>
</evidence>
<comment type="function">
    <text evidence="13">Essential peptidyl-tRNA hydrolase component of the mitochondrial large ribosomal subunit. Acts as a codon-independent translation release factor that has lost all stop codon specificity and directs the termination of translation in mitochondrion, possibly in case of abortive elongation. May be involved in the hydrolysis of peptidyl-tRNAs that have been prematurely terminated and thus in the recycling of stalled mitochondrial ribosomes.</text>
</comment>
<accession>A0A8B8R489</accession>
<reference evidence="18" key="1">
    <citation type="submission" date="2025-08" db="UniProtKB">
        <authorList>
            <consortium name="RefSeq"/>
        </authorList>
    </citation>
    <scope>IDENTIFICATION</scope>
    <source>
        <tissue evidence="18">Ear skin</tissue>
    </source>
</reference>
<evidence type="ECO:0000256" key="9">
    <source>
        <dbReference type="ARBA" id="ARBA00038225"/>
    </source>
</evidence>
<dbReference type="FunFam" id="3.30.160.20:FF:000050">
    <property type="entry name" value="Peptidyl-tRNA hydrolase ICT1, mitochondrial"/>
    <property type="match status" value="1"/>
</dbReference>
<dbReference type="GO" id="GO:0016150">
    <property type="term" value="F:translation release factor activity, codon nonspecific"/>
    <property type="evidence" value="ECO:0007669"/>
    <property type="project" value="TreeGrafter"/>
</dbReference>
<comment type="similarity">
    <text evidence="9">Belongs to the prokaryotic/mitochondrial release factor family. Mitochondrion-specific ribosomal protein mL62 subfamily.</text>
</comment>
<dbReference type="EC" id="3.1.1.29" evidence="2"/>
<keyword evidence="17" id="KW-1185">Reference proteome</keyword>
<evidence type="ECO:0000256" key="2">
    <source>
        <dbReference type="ARBA" id="ARBA00013260"/>
    </source>
</evidence>
<keyword evidence="4" id="KW-0648">Protein biosynthesis</keyword>
<keyword evidence="5" id="KW-0809">Transit peptide</keyword>
<evidence type="ECO:0000256" key="13">
    <source>
        <dbReference type="ARBA" id="ARBA00054447"/>
    </source>
</evidence>
<dbReference type="GO" id="GO:0070126">
    <property type="term" value="P:mitochondrial translational termination"/>
    <property type="evidence" value="ECO:0007669"/>
    <property type="project" value="TreeGrafter"/>
</dbReference>
<dbReference type="PANTHER" id="PTHR11075">
    <property type="entry name" value="PEPTIDE CHAIN RELEASE FACTOR"/>
    <property type="match status" value="1"/>
</dbReference>
<feature type="compositionally biased region" description="Basic and acidic residues" evidence="15">
    <location>
        <begin position="167"/>
        <end position="190"/>
    </location>
</feature>
<organism evidence="17 18">
    <name type="scientific">Camelus ferus</name>
    <name type="common">Wild bactrian camel</name>
    <name type="synonym">Camelus bactrianus ferus</name>
    <dbReference type="NCBI Taxonomy" id="419612"/>
    <lineage>
        <taxon>Eukaryota</taxon>
        <taxon>Metazoa</taxon>
        <taxon>Chordata</taxon>
        <taxon>Craniata</taxon>
        <taxon>Vertebrata</taxon>
        <taxon>Euteleostomi</taxon>
        <taxon>Mammalia</taxon>
        <taxon>Eutheria</taxon>
        <taxon>Laurasiatheria</taxon>
        <taxon>Artiodactyla</taxon>
        <taxon>Tylopoda</taxon>
        <taxon>Camelidae</taxon>
        <taxon>Camelus</taxon>
    </lineage>
</organism>
<dbReference type="CTD" id="3396"/>
<comment type="catalytic activity">
    <reaction evidence="12">
        <text>an N-acyl-L-alpha-aminoacyl-tRNA + H2O = an N-acyl-L-amino acid + a tRNA + H(+)</text>
        <dbReference type="Rhea" id="RHEA:54448"/>
        <dbReference type="Rhea" id="RHEA-COMP:10123"/>
        <dbReference type="Rhea" id="RHEA-COMP:13883"/>
        <dbReference type="ChEBI" id="CHEBI:15377"/>
        <dbReference type="ChEBI" id="CHEBI:15378"/>
        <dbReference type="ChEBI" id="CHEBI:59874"/>
        <dbReference type="ChEBI" id="CHEBI:78442"/>
        <dbReference type="ChEBI" id="CHEBI:138191"/>
        <dbReference type="EC" id="3.1.1.29"/>
    </reaction>
</comment>
<dbReference type="AlphaFoldDB" id="A0A8B8R489"/>
<dbReference type="GeneID" id="102518714"/>
<feature type="domain" description="Prokaryotic-type class I peptide chain release factors" evidence="16">
    <location>
        <begin position="68"/>
        <end position="196"/>
    </location>
</feature>
<gene>
    <name evidence="18" type="primary">MRPL58</name>
</gene>
<dbReference type="PANTHER" id="PTHR11075:SF54">
    <property type="entry name" value="LARGE RIBOSOMAL SUBUNIT PROTEIN ML62"/>
    <property type="match status" value="1"/>
</dbReference>
<evidence type="ECO:0000256" key="7">
    <source>
        <dbReference type="ARBA" id="ARBA00023128"/>
    </source>
</evidence>
<comment type="subcellular location">
    <subcellularLocation>
        <location evidence="1">Mitochondrion</location>
    </subcellularLocation>
</comment>
<keyword evidence="3 18" id="KW-0378">Hydrolase</keyword>
<evidence type="ECO:0000313" key="17">
    <source>
        <dbReference type="Proteomes" id="UP000694856"/>
    </source>
</evidence>
<protein>
    <recommendedName>
        <fullName evidence="10">Large ribosomal subunit protein mL62</fullName>
        <ecNumber evidence="2">3.1.1.29</ecNumber>
    </recommendedName>
    <alternativeName>
        <fullName evidence="14">Immature colon carcinoma transcript 1 protein homolog</fullName>
    </alternativeName>
    <alternativeName>
        <fullName evidence="11">Peptidyl-tRNA hydrolase ICT1, mitochondrial</fullName>
    </alternativeName>
</protein>
<evidence type="ECO:0000256" key="5">
    <source>
        <dbReference type="ARBA" id="ARBA00022946"/>
    </source>
</evidence>
<keyword evidence="6" id="KW-0689">Ribosomal protein</keyword>
<keyword evidence="8" id="KW-0687">Ribonucleoprotein</keyword>